<feature type="compositionally biased region" description="Low complexity" evidence="7">
    <location>
        <begin position="402"/>
        <end position="418"/>
    </location>
</feature>
<feature type="region of interest" description="Disordered" evidence="7">
    <location>
        <begin position="354"/>
        <end position="469"/>
    </location>
</feature>
<name>M2QPW6_CERS8</name>
<organism evidence="9 10">
    <name type="scientific">Ceriporiopsis subvermispora (strain B)</name>
    <name type="common">White-rot fungus</name>
    <name type="synonym">Gelatoporia subvermispora</name>
    <dbReference type="NCBI Taxonomy" id="914234"/>
    <lineage>
        <taxon>Eukaryota</taxon>
        <taxon>Fungi</taxon>
        <taxon>Dikarya</taxon>
        <taxon>Basidiomycota</taxon>
        <taxon>Agaricomycotina</taxon>
        <taxon>Agaricomycetes</taxon>
        <taxon>Polyporales</taxon>
        <taxon>Gelatoporiaceae</taxon>
        <taxon>Gelatoporia</taxon>
    </lineage>
</organism>
<dbReference type="PROSITE" id="PS50066">
    <property type="entry name" value="MADS_BOX_2"/>
    <property type="match status" value="1"/>
</dbReference>
<evidence type="ECO:0000256" key="4">
    <source>
        <dbReference type="ARBA" id="ARBA00023163"/>
    </source>
</evidence>
<feature type="domain" description="MADS-box" evidence="8">
    <location>
        <begin position="1"/>
        <end position="51"/>
    </location>
</feature>
<keyword evidence="5" id="KW-0539">Nucleus</keyword>
<dbReference type="Proteomes" id="UP000016930">
    <property type="component" value="Unassembled WGS sequence"/>
</dbReference>
<dbReference type="AlphaFoldDB" id="M2QPW6"/>
<dbReference type="GO" id="GO:0046983">
    <property type="term" value="F:protein dimerization activity"/>
    <property type="evidence" value="ECO:0007669"/>
    <property type="project" value="InterPro"/>
</dbReference>
<protein>
    <recommendedName>
        <fullName evidence="8">MADS-box domain-containing protein</fullName>
    </recommendedName>
</protein>
<dbReference type="GO" id="GO:0005634">
    <property type="term" value="C:nucleus"/>
    <property type="evidence" value="ECO:0007669"/>
    <property type="project" value="UniProtKB-SubCell"/>
</dbReference>
<feature type="compositionally biased region" description="Polar residues" evidence="7">
    <location>
        <begin position="287"/>
        <end position="302"/>
    </location>
</feature>
<dbReference type="HOGENOM" id="CLU_040317_0_0_1"/>
<dbReference type="GO" id="GO:0045944">
    <property type="term" value="P:positive regulation of transcription by RNA polymerase II"/>
    <property type="evidence" value="ECO:0007669"/>
    <property type="project" value="InterPro"/>
</dbReference>
<feature type="region of interest" description="Disordered" evidence="7">
    <location>
        <begin position="154"/>
        <end position="181"/>
    </location>
</feature>
<dbReference type="GO" id="GO:0000981">
    <property type="term" value="F:DNA-binding transcription factor activity, RNA polymerase II-specific"/>
    <property type="evidence" value="ECO:0007669"/>
    <property type="project" value="TreeGrafter"/>
</dbReference>
<dbReference type="STRING" id="914234.M2QPW6"/>
<keyword evidence="10" id="KW-1185">Reference proteome</keyword>
<accession>M2QPW6</accession>
<dbReference type="SUPFAM" id="SSF55455">
    <property type="entry name" value="SRF-like"/>
    <property type="match status" value="1"/>
</dbReference>
<feature type="compositionally biased region" description="Low complexity" evidence="7">
    <location>
        <begin position="155"/>
        <end position="169"/>
    </location>
</feature>
<evidence type="ECO:0000256" key="2">
    <source>
        <dbReference type="ARBA" id="ARBA00023015"/>
    </source>
</evidence>
<dbReference type="InterPro" id="IPR033896">
    <property type="entry name" value="MEF2-like_N"/>
</dbReference>
<keyword evidence="2" id="KW-0805">Transcription regulation</keyword>
<evidence type="ECO:0000256" key="7">
    <source>
        <dbReference type="SAM" id="MobiDB-lite"/>
    </source>
</evidence>
<dbReference type="CDD" id="cd00265">
    <property type="entry name" value="MADS_MEF2_like"/>
    <property type="match status" value="1"/>
</dbReference>
<feature type="compositionally biased region" description="Pro residues" evidence="7">
    <location>
        <begin position="270"/>
        <end position="280"/>
    </location>
</feature>
<dbReference type="SMART" id="SM00432">
    <property type="entry name" value="MADS"/>
    <property type="match status" value="1"/>
</dbReference>
<dbReference type="EMBL" id="KB445794">
    <property type="protein sequence ID" value="EMD39113.1"/>
    <property type="molecule type" value="Genomic_DNA"/>
</dbReference>
<keyword evidence="4" id="KW-0804">Transcription</keyword>
<feature type="compositionally biased region" description="Basic and acidic residues" evidence="7">
    <location>
        <begin position="113"/>
        <end position="125"/>
    </location>
</feature>
<evidence type="ECO:0000256" key="1">
    <source>
        <dbReference type="ARBA" id="ARBA00004123"/>
    </source>
</evidence>
<gene>
    <name evidence="9" type="ORF">CERSUDRAFT_112805</name>
</gene>
<dbReference type="InterPro" id="IPR002100">
    <property type="entry name" value="TF_MADSbox"/>
</dbReference>
<evidence type="ECO:0000313" key="9">
    <source>
        <dbReference type="EMBL" id="EMD39113.1"/>
    </source>
</evidence>
<dbReference type="PANTHER" id="PTHR11945:SF534">
    <property type="entry name" value="MYOCYTE-SPECIFIC ENHANCER FACTOR 2"/>
    <property type="match status" value="1"/>
</dbReference>
<feature type="compositionally biased region" description="Basic and acidic residues" evidence="7">
    <location>
        <begin position="457"/>
        <end position="469"/>
    </location>
</feature>
<feature type="compositionally biased region" description="Low complexity" evidence="7">
    <location>
        <begin position="231"/>
        <end position="246"/>
    </location>
</feature>
<evidence type="ECO:0000256" key="6">
    <source>
        <dbReference type="ARBA" id="ARBA00025805"/>
    </source>
</evidence>
<evidence type="ECO:0000256" key="5">
    <source>
        <dbReference type="ARBA" id="ARBA00023242"/>
    </source>
</evidence>
<dbReference type="PANTHER" id="PTHR11945">
    <property type="entry name" value="MADS BOX PROTEIN"/>
    <property type="match status" value="1"/>
</dbReference>
<comment type="subcellular location">
    <subcellularLocation>
        <location evidence="1">Nucleus</location>
    </subcellularLocation>
</comment>
<keyword evidence="3" id="KW-0238">DNA-binding</keyword>
<dbReference type="InterPro" id="IPR036879">
    <property type="entry name" value="TF_MADSbox_sf"/>
</dbReference>
<feature type="region of interest" description="Disordered" evidence="7">
    <location>
        <begin position="77"/>
        <end position="141"/>
    </location>
</feature>
<evidence type="ECO:0000313" key="10">
    <source>
        <dbReference type="Proteomes" id="UP000016930"/>
    </source>
</evidence>
<feature type="compositionally biased region" description="Low complexity" evidence="7">
    <location>
        <begin position="379"/>
        <end position="395"/>
    </location>
</feature>
<dbReference type="OrthoDB" id="1898716at2759"/>
<dbReference type="PRINTS" id="PR00404">
    <property type="entry name" value="MADSDOMAIN"/>
</dbReference>
<evidence type="ECO:0000256" key="3">
    <source>
        <dbReference type="ARBA" id="ARBA00023125"/>
    </source>
</evidence>
<comment type="similarity">
    <text evidence="6">Belongs to the MEF2 family.</text>
</comment>
<feature type="region of interest" description="Disordered" evidence="7">
    <location>
        <begin position="231"/>
        <end position="317"/>
    </location>
</feature>
<feature type="compositionally biased region" description="Polar residues" evidence="7">
    <location>
        <begin position="249"/>
        <end position="264"/>
    </location>
</feature>
<feature type="compositionally biased region" description="Acidic residues" evidence="7">
    <location>
        <begin position="96"/>
        <end position="108"/>
    </location>
</feature>
<sequence>MGRRKIEIQPITHERNRSVTFLKRKNGLFKKAYELGVLCSVDVAVIIFEERPGHHVKLYQYCSTDVHSMVQRHLRFEGEKDTRGPADFNNNKVEEAVDDDEDIDDDDGNGQGKRRDSLKSGKVKIEGNGTGSIPIRSLGQQNDSVELDYRSEPRLSPILPSSSSSIPISGERHNTSPGMRGSVAISNKRPRLAPNIGSPDVLGPHSAPAGFGSQSYPFRLDVDVNQFANHVPPVSHAHSHPSLSALYNGPNSVSGVHGPNSQPTFFPQAPFDPPRPPNPPTLRSVAFPSQPSTSYAQQQSQGGFPHHGRTPASQHGSSTNWFVELLNAPSEPASAHHPPSDGHLSSFAWPVHVQQSQAPQHENVPPPQPSPDNNWFDFLPPSASSAPAPALGLPLGAPPHSRPASNSISSTRSAASFAVPGRLSPAHKRAREDDGTGASGSDYNDEDEHSVFNGLMEEARSRSGDGTDG</sequence>
<evidence type="ECO:0000259" key="8">
    <source>
        <dbReference type="PROSITE" id="PS50066"/>
    </source>
</evidence>
<proteinExistence type="inferred from homology"/>
<dbReference type="Gene3D" id="3.40.1810.10">
    <property type="entry name" value="Transcription factor, MADS-box"/>
    <property type="match status" value="1"/>
</dbReference>
<dbReference type="Pfam" id="PF00319">
    <property type="entry name" value="SRF-TF"/>
    <property type="match status" value="1"/>
</dbReference>
<reference evidence="9 10" key="1">
    <citation type="journal article" date="2012" name="Proc. Natl. Acad. Sci. U.S.A.">
        <title>Comparative genomics of Ceriporiopsis subvermispora and Phanerochaete chrysosporium provide insight into selective ligninolysis.</title>
        <authorList>
            <person name="Fernandez-Fueyo E."/>
            <person name="Ruiz-Duenas F.J."/>
            <person name="Ferreira P."/>
            <person name="Floudas D."/>
            <person name="Hibbett D.S."/>
            <person name="Canessa P."/>
            <person name="Larrondo L.F."/>
            <person name="James T.Y."/>
            <person name="Seelenfreund D."/>
            <person name="Lobos S."/>
            <person name="Polanco R."/>
            <person name="Tello M."/>
            <person name="Honda Y."/>
            <person name="Watanabe T."/>
            <person name="Watanabe T."/>
            <person name="Ryu J.S."/>
            <person name="Kubicek C.P."/>
            <person name="Schmoll M."/>
            <person name="Gaskell J."/>
            <person name="Hammel K.E."/>
            <person name="St John F.J."/>
            <person name="Vanden Wymelenberg A."/>
            <person name="Sabat G."/>
            <person name="Splinter BonDurant S."/>
            <person name="Syed K."/>
            <person name="Yadav J.S."/>
            <person name="Doddapaneni H."/>
            <person name="Subramanian V."/>
            <person name="Lavin J.L."/>
            <person name="Oguiza J.A."/>
            <person name="Perez G."/>
            <person name="Pisabarro A.G."/>
            <person name="Ramirez L."/>
            <person name="Santoyo F."/>
            <person name="Master E."/>
            <person name="Coutinho P.M."/>
            <person name="Henrissat B."/>
            <person name="Lombard V."/>
            <person name="Magnuson J.K."/>
            <person name="Kuees U."/>
            <person name="Hori C."/>
            <person name="Igarashi K."/>
            <person name="Samejima M."/>
            <person name="Held B.W."/>
            <person name="Barry K.W."/>
            <person name="LaButti K.M."/>
            <person name="Lapidus A."/>
            <person name="Lindquist E.A."/>
            <person name="Lucas S.M."/>
            <person name="Riley R."/>
            <person name="Salamov A.A."/>
            <person name="Hoffmeister D."/>
            <person name="Schwenk D."/>
            <person name="Hadar Y."/>
            <person name="Yarden O."/>
            <person name="de Vries R.P."/>
            <person name="Wiebenga A."/>
            <person name="Stenlid J."/>
            <person name="Eastwood D."/>
            <person name="Grigoriev I.V."/>
            <person name="Berka R.M."/>
            <person name="Blanchette R.A."/>
            <person name="Kersten P."/>
            <person name="Martinez A.T."/>
            <person name="Vicuna R."/>
            <person name="Cullen D."/>
        </authorList>
    </citation>
    <scope>NUCLEOTIDE SEQUENCE [LARGE SCALE GENOMIC DNA]</scope>
    <source>
        <strain evidence="9 10">B</strain>
    </source>
</reference>
<dbReference type="GO" id="GO:0000978">
    <property type="term" value="F:RNA polymerase II cis-regulatory region sequence-specific DNA binding"/>
    <property type="evidence" value="ECO:0007669"/>
    <property type="project" value="TreeGrafter"/>
</dbReference>